<feature type="compositionally biased region" description="Polar residues" evidence="1">
    <location>
        <begin position="1165"/>
        <end position="1180"/>
    </location>
</feature>
<feature type="region of interest" description="Disordered" evidence="1">
    <location>
        <begin position="1342"/>
        <end position="1583"/>
    </location>
</feature>
<gene>
    <name evidence="2" type="ORF">FA09DRAFT_337795</name>
</gene>
<feature type="compositionally biased region" description="Low complexity" evidence="1">
    <location>
        <begin position="120"/>
        <end position="131"/>
    </location>
</feature>
<feature type="compositionally biased region" description="Low complexity" evidence="1">
    <location>
        <begin position="1556"/>
        <end position="1581"/>
    </location>
</feature>
<feature type="region of interest" description="Disordered" evidence="1">
    <location>
        <begin position="930"/>
        <end position="983"/>
    </location>
</feature>
<feature type="compositionally biased region" description="Basic residues" evidence="1">
    <location>
        <begin position="964"/>
        <end position="973"/>
    </location>
</feature>
<feature type="compositionally biased region" description="Pro residues" evidence="1">
    <location>
        <begin position="66"/>
        <end position="81"/>
    </location>
</feature>
<feature type="region of interest" description="Disordered" evidence="1">
    <location>
        <begin position="596"/>
        <end position="628"/>
    </location>
</feature>
<feature type="compositionally biased region" description="Low complexity" evidence="1">
    <location>
        <begin position="1401"/>
        <end position="1433"/>
    </location>
</feature>
<feature type="compositionally biased region" description="Basic and acidic residues" evidence="1">
    <location>
        <begin position="267"/>
        <end position="278"/>
    </location>
</feature>
<evidence type="ECO:0000313" key="3">
    <source>
        <dbReference type="Proteomes" id="UP000245946"/>
    </source>
</evidence>
<feature type="compositionally biased region" description="Basic and acidic residues" evidence="1">
    <location>
        <begin position="1205"/>
        <end position="1217"/>
    </location>
</feature>
<dbReference type="PANTHER" id="PTHR48125:SF10">
    <property type="entry name" value="OS12G0136300 PROTEIN"/>
    <property type="match status" value="1"/>
</dbReference>
<feature type="compositionally biased region" description="Low complexity" evidence="1">
    <location>
        <begin position="1342"/>
        <end position="1369"/>
    </location>
</feature>
<feature type="region of interest" description="Disordered" evidence="1">
    <location>
        <begin position="64"/>
        <end position="87"/>
    </location>
</feature>
<dbReference type="Proteomes" id="UP000245946">
    <property type="component" value="Unassembled WGS sequence"/>
</dbReference>
<feature type="region of interest" description="Disordered" evidence="1">
    <location>
        <begin position="1161"/>
        <end position="1217"/>
    </location>
</feature>
<feature type="compositionally biased region" description="Low complexity" evidence="1">
    <location>
        <begin position="1448"/>
        <end position="1495"/>
    </location>
</feature>
<dbReference type="GeneID" id="37271575"/>
<proteinExistence type="predicted"/>
<keyword evidence="3" id="KW-1185">Reference proteome</keyword>
<dbReference type="PANTHER" id="PTHR48125">
    <property type="entry name" value="LP07818P1"/>
    <property type="match status" value="1"/>
</dbReference>
<organism evidence="2 3">
    <name type="scientific">Tilletiopsis washingtonensis</name>
    <dbReference type="NCBI Taxonomy" id="58919"/>
    <lineage>
        <taxon>Eukaryota</taxon>
        <taxon>Fungi</taxon>
        <taxon>Dikarya</taxon>
        <taxon>Basidiomycota</taxon>
        <taxon>Ustilaginomycotina</taxon>
        <taxon>Exobasidiomycetes</taxon>
        <taxon>Entylomatales</taxon>
        <taxon>Entylomatales incertae sedis</taxon>
        <taxon>Tilletiopsis</taxon>
    </lineage>
</organism>
<dbReference type="EMBL" id="KZ819289">
    <property type="protein sequence ID" value="PWN99075.1"/>
    <property type="molecule type" value="Genomic_DNA"/>
</dbReference>
<dbReference type="RefSeq" id="XP_025599354.1">
    <property type="nucleotide sequence ID" value="XM_025744031.1"/>
</dbReference>
<sequence>MRKGFLVSGSSPKTPAAGSSAAAPMGSDSPDVLRALQFMLECGEFADSDAGRALEAMARTRLAAAPAPPPPLPADMRPPPNEGIAVGDHNYSREAQTARALAAQKLISSVFGSAVTLTDAAAAPPQPSSAHQPHRHGPGNDHSLDSLSVRNGHLLSEVCFGCPCAECVPPMLNATRDYGEVSPIGRVSRAPLANESIWCVRPPERAGGPIILERRRNEKHEVEDTIETPYSRRVEDAIKTISSGGRGPAVAGAQAIIQAHITDAIDERERKRAEEKAQRPAAAKGKASASSASSTPSRAAKRFVARDDPALAVYGGFEGGESVYGTFKGEDVLHAPVGHRPPAGQPYCARHVLALHAMQSKELEAMSQEMAETMRIGKKAGPDPLNHARVKALRVDDPGFPAGSKDYWIIVVDPHDSFDDLGGWRTLAFNESKGKWVLHSTAEPPVEITVDAAFQRALDTFAANVECVDEILAMRTICDRLALAVLSARIPPRKNKELQWHAPDFASASPLGEMHFQLTAHTYDTAAVIATRMDTGVSTVHYHSIAQINDIRRTKYRIGQSATLRSQYNERLLAALGPPIADGAVCGCKRCRLEAKKDEESNKTTPAAASAGKSTAKPETKPDAPSTASAWVTAARVKLDAMPKEQKSAHTKALIEQYALDDNISLESRKLLEGDGLPGLPTSLSDMDDLKKSAAARGILAAIAAARAAERKHEAPDAAAPGKSAAEKREPPDAAASAASAASATRSLPDLSTWATAMHEELDKLPEGDRLAAYREFMFTSEPRPGMAESMNYLARKQKLGLPELYPGKEYEHDSPLGESGVTPTEKDVVASLLALGAMADHPPKSDRASAWAAGAHSFLAGLPAKDRDAAYRAKIESLMPDTQARECFHLLTQKLGMGLPDLFPGKVFEEGAVDAALAASPWGSDAAMREHLKNNPPADLSTLAQPGSSNKDAAAASSAPAAKPRRRLKKGKAPAGKAAPSAKQRAAAAIPAFSARFVSNTDGVPAKYKLWVEEMRAELDFLREDDRLAYFQQRAHAKFPDPAEAARFNNASMKGGWGLPDLFGDPDEILDSCSDEGNESSGSDGLYYGTGRAPAPKHSSSGAAKTKTPAPAPKLEARTESSASAKSKAKMSERKQFGDKLAISGDFDAAEFLKVIGLVPPTRTPETQSDSSGTSTAPRSNEPKRKAAALSETEVKSAEPAPDAGRKLPEPQKEQTAKIVVCIPEDKSGDVDGDADSDAPDPLLAAIEAGEYDGALMAALTFPGAAARPAAGPAHPELNVERDAAVVAAAFASESPEAQMAYYSTPVHELGEAIVPLKPGVAGNFTSYFKAAQASFAAKFGKKPSAPAPKAAPSSPSDDTPSSPTASAQGSTAADSQSAASGTVAHAEGTASPPSTQPPAGGTTEPAENTAAPASPASQPAAAASTTEQAAPSTPPRTAHLKQQYESWASGAASFTSASPAAMSPAATFSPVSAVTASAASSAQKSDATAFTSPPTSPSPALVRKRSSAMMRQTDAGPLPVRGMPRAFRPLRAPHAEATSKLEGQSAPSETQDKATAGAASSSTSSAAASAVPAASSKAATEAELRAEMADLAERMARLMPGPKAHNLERLTNPNLPDRGQPFSSRRF</sequence>
<reference evidence="2 3" key="1">
    <citation type="journal article" date="2018" name="Mol. Biol. Evol.">
        <title>Broad Genomic Sampling Reveals a Smut Pathogenic Ancestry of the Fungal Clade Ustilaginomycotina.</title>
        <authorList>
            <person name="Kijpornyongpan T."/>
            <person name="Mondo S.J."/>
            <person name="Barry K."/>
            <person name="Sandor L."/>
            <person name="Lee J."/>
            <person name="Lipzen A."/>
            <person name="Pangilinan J."/>
            <person name="LaButti K."/>
            <person name="Hainaut M."/>
            <person name="Henrissat B."/>
            <person name="Grigoriev I.V."/>
            <person name="Spatafora J.W."/>
            <person name="Aime M.C."/>
        </authorList>
    </citation>
    <scope>NUCLEOTIDE SEQUENCE [LARGE SCALE GENOMIC DNA]</scope>
    <source>
        <strain evidence="2 3">MCA 4186</strain>
    </source>
</reference>
<feature type="compositionally biased region" description="Low complexity" evidence="1">
    <location>
        <begin position="734"/>
        <end position="744"/>
    </location>
</feature>
<feature type="compositionally biased region" description="Low complexity" evidence="1">
    <location>
        <begin position="954"/>
        <end position="963"/>
    </location>
</feature>
<feature type="region of interest" description="Disordered" evidence="1">
    <location>
        <begin position="267"/>
        <end position="300"/>
    </location>
</feature>
<protein>
    <submittedName>
        <fullName evidence="2">Uncharacterized protein</fullName>
    </submittedName>
</protein>
<feature type="compositionally biased region" description="Polar residues" evidence="1">
    <location>
        <begin position="1370"/>
        <end position="1382"/>
    </location>
</feature>
<feature type="compositionally biased region" description="Low complexity" evidence="1">
    <location>
        <begin position="974"/>
        <end position="983"/>
    </location>
</feature>
<accession>A0A316ZFE6</accession>
<feature type="region of interest" description="Disordered" evidence="1">
    <location>
        <begin position="1602"/>
        <end position="1629"/>
    </location>
</feature>
<feature type="compositionally biased region" description="Low complexity" evidence="1">
    <location>
        <begin position="279"/>
        <end position="298"/>
    </location>
</feature>
<feature type="region of interest" description="Disordered" evidence="1">
    <location>
        <begin position="1"/>
        <end position="27"/>
    </location>
</feature>
<feature type="region of interest" description="Disordered" evidence="1">
    <location>
        <begin position="120"/>
        <end position="147"/>
    </location>
</feature>
<evidence type="ECO:0000256" key="1">
    <source>
        <dbReference type="SAM" id="MobiDB-lite"/>
    </source>
</evidence>
<feature type="compositionally biased region" description="Low complexity" evidence="1">
    <location>
        <begin position="8"/>
        <end position="27"/>
    </location>
</feature>
<feature type="region of interest" description="Disordered" evidence="1">
    <location>
        <begin position="1069"/>
        <end position="1136"/>
    </location>
</feature>
<feature type="region of interest" description="Disordered" evidence="1">
    <location>
        <begin position="712"/>
        <end position="744"/>
    </location>
</feature>
<feature type="compositionally biased region" description="Polar residues" evidence="1">
    <location>
        <begin position="943"/>
        <end position="952"/>
    </location>
</feature>
<feature type="compositionally biased region" description="Acidic residues" evidence="1">
    <location>
        <begin position="1069"/>
        <end position="1079"/>
    </location>
</feature>
<name>A0A316ZFE6_9BASI</name>
<evidence type="ECO:0000313" key="2">
    <source>
        <dbReference type="EMBL" id="PWN99075.1"/>
    </source>
</evidence>